<dbReference type="PANTHER" id="PTHR23150">
    <property type="entry name" value="SULFATASE MODIFYING FACTOR 1, 2"/>
    <property type="match status" value="1"/>
</dbReference>
<accession>A0A9X3F0X2</accession>
<dbReference type="RefSeq" id="WP_267776994.1">
    <property type="nucleotide sequence ID" value="NZ_JAPNKE010000002.1"/>
</dbReference>
<protein>
    <submittedName>
        <fullName evidence="7">Ergothioneine biosynthesis protein EgtB</fullName>
    </submittedName>
</protein>
<dbReference type="AlphaFoldDB" id="A0A9X3F0X2"/>
<dbReference type="NCBIfam" id="TIGR03440">
    <property type="entry name" value="egtB_TIGR03440"/>
    <property type="match status" value="1"/>
</dbReference>
<feature type="region of interest" description="Disordered" evidence="4">
    <location>
        <begin position="389"/>
        <end position="422"/>
    </location>
</feature>
<reference evidence="7" key="1">
    <citation type="submission" date="2022-11" db="EMBL/GenBank/DDBJ databases">
        <title>Minimal conservation of predation-associated metabolite biosynthetic gene clusters underscores biosynthetic potential of Myxococcota including descriptions for ten novel species: Archangium lansinium sp. nov., Myxococcus landrumus sp. nov., Nannocystis bai.</title>
        <authorList>
            <person name="Ahearne A."/>
            <person name="Stevens C."/>
            <person name="Phillips K."/>
        </authorList>
    </citation>
    <scope>NUCLEOTIDE SEQUENCE</scope>
    <source>
        <strain evidence="7">Na p29</strain>
    </source>
</reference>
<evidence type="ECO:0000259" key="6">
    <source>
        <dbReference type="Pfam" id="PF12867"/>
    </source>
</evidence>
<dbReference type="Pfam" id="PF12867">
    <property type="entry name" value="DinB_2"/>
    <property type="match status" value="1"/>
</dbReference>
<evidence type="ECO:0000259" key="5">
    <source>
        <dbReference type="Pfam" id="PF03781"/>
    </source>
</evidence>
<dbReference type="InterPro" id="IPR051043">
    <property type="entry name" value="Sulfatase_Mod_Factor_Kinase"/>
</dbReference>
<dbReference type="InterPro" id="IPR005532">
    <property type="entry name" value="SUMF_dom"/>
</dbReference>
<evidence type="ECO:0000313" key="7">
    <source>
        <dbReference type="EMBL" id="MCY1013230.1"/>
    </source>
</evidence>
<dbReference type="InterPro" id="IPR042095">
    <property type="entry name" value="SUMF_sf"/>
</dbReference>
<evidence type="ECO:0000256" key="2">
    <source>
        <dbReference type="ARBA" id="ARBA00023004"/>
    </source>
</evidence>
<dbReference type="PANTHER" id="PTHR23150:SF36">
    <property type="entry name" value="HERCYNINE OXYGENASE"/>
    <property type="match status" value="1"/>
</dbReference>
<dbReference type="Proteomes" id="UP001150924">
    <property type="component" value="Unassembled WGS sequence"/>
</dbReference>
<name>A0A9X3F0X2_9BACT</name>
<keyword evidence="1" id="KW-0560">Oxidoreductase</keyword>
<dbReference type="SUPFAM" id="SSF109854">
    <property type="entry name" value="DinB/YfiT-like putative metalloenzymes"/>
    <property type="match status" value="1"/>
</dbReference>
<feature type="domain" description="Sulfatase-modifying factor enzyme-like" evidence="5">
    <location>
        <begin position="175"/>
        <end position="396"/>
    </location>
</feature>
<dbReference type="EMBL" id="JAPNKE010000002">
    <property type="protein sequence ID" value="MCY1013230.1"/>
    <property type="molecule type" value="Genomic_DNA"/>
</dbReference>
<sequence length="422" mass="46911">MRADYARVRAATEALVAGLPAEDLVVQSMPDASPAKWHLAHTTWFFETFVLGPARADYRPFHPEFEVLFNSYYEAVGPQFSRPRRGLLSRPTGAEVLQYRAHVDAAMHELLAQGGPPWLAERVRLGLEHEQQHQELILMDLLHLFAQNPLRPALRADAAPPSSHPAPPLRWCPGPAGVGEVGHAGDGFHFDNEGPRHRALRQPYVLASRCVTNAEYAEFVADGGYRRSALWLSDGWAQVQAESWTAPLYWYMSEGTWWQMTLGGPRPLDPHAPVVHVSHYEADAFARWAGARLPTEFEWEALAERAPVSGNFVESGRLHPTAAEPPPRGENLPAQLFGDVWEWTASAYLPYPGYRPPEGALGEYNGKFMSNQMVLRGGSCASPRDHLRASYRNSFRPGHGGRSRGSVSPRMHDATGPTTHAR</sequence>
<feature type="domain" description="DinB-like" evidence="6">
    <location>
        <begin position="6"/>
        <end position="137"/>
    </location>
</feature>
<evidence type="ECO:0000256" key="3">
    <source>
        <dbReference type="ARBA" id="ARBA00037882"/>
    </source>
</evidence>
<organism evidence="7 8">
    <name type="scientific">Nannocystis pusilla</name>
    <dbReference type="NCBI Taxonomy" id="889268"/>
    <lineage>
        <taxon>Bacteria</taxon>
        <taxon>Pseudomonadati</taxon>
        <taxon>Myxococcota</taxon>
        <taxon>Polyangia</taxon>
        <taxon>Nannocystales</taxon>
        <taxon>Nannocystaceae</taxon>
        <taxon>Nannocystis</taxon>
    </lineage>
</organism>
<dbReference type="Pfam" id="PF03781">
    <property type="entry name" value="FGE-sulfatase"/>
    <property type="match status" value="1"/>
</dbReference>
<keyword evidence="8" id="KW-1185">Reference proteome</keyword>
<dbReference type="SUPFAM" id="SSF56436">
    <property type="entry name" value="C-type lectin-like"/>
    <property type="match status" value="1"/>
</dbReference>
<dbReference type="GO" id="GO:0052699">
    <property type="term" value="P:ergothioneine biosynthetic process"/>
    <property type="evidence" value="ECO:0007669"/>
    <property type="project" value="InterPro"/>
</dbReference>
<evidence type="ECO:0000313" key="8">
    <source>
        <dbReference type="Proteomes" id="UP001150924"/>
    </source>
</evidence>
<keyword evidence="2" id="KW-0408">Iron</keyword>
<dbReference type="InterPro" id="IPR017806">
    <property type="entry name" value="EgtB"/>
</dbReference>
<comment type="caution">
    <text evidence="7">The sequence shown here is derived from an EMBL/GenBank/DDBJ whole genome shotgun (WGS) entry which is preliminary data.</text>
</comment>
<evidence type="ECO:0000256" key="1">
    <source>
        <dbReference type="ARBA" id="ARBA00023002"/>
    </source>
</evidence>
<dbReference type="InterPro" id="IPR034660">
    <property type="entry name" value="DinB/YfiT-like"/>
</dbReference>
<dbReference type="InterPro" id="IPR024775">
    <property type="entry name" value="DinB-like"/>
</dbReference>
<evidence type="ECO:0000256" key="4">
    <source>
        <dbReference type="SAM" id="MobiDB-lite"/>
    </source>
</evidence>
<gene>
    <name evidence="7" type="primary">egtB</name>
    <name evidence="7" type="ORF">OV079_48415</name>
</gene>
<comment type="pathway">
    <text evidence="3">Amino-acid biosynthesis; ergothioneine biosynthesis.</text>
</comment>
<dbReference type="InterPro" id="IPR016187">
    <property type="entry name" value="CTDL_fold"/>
</dbReference>
<proteinExistence type="predicted"/>
<dbReference type="Gene3D" id="3.90.1580.10">
    <property type="entry name" value="paralog of FGE (formylglycine-generating enzyme)"/>
    <property type="match status" value="1"/>
</dbReference>